<proteinExistence type="predicted"/>
<keyword evidence="2" id="KW-1185">Reference proteome</keyword>
<dbReference type="AlphaFoldDB" id="A0A9X4H752"/>
<dbReference type="EMBL" id="JAKOAV010000040">
    <property type="protein sequence ID" value="MDF9409737.1"/>
    <property type="molecule type" value="Genomic_DNA"/>
</dbReference>
<evidence type="ECO:0000313" key="2">
    <source>
        <dbReference type="Proteomes" id="UP001154312"/>
    </source>
</evidence>
<accession>A0A9X4H752</accession>
<organism evidence="1 2">
    <name type="scientific">Pelotomaculum isophthalicicum JI</name>
    <dbReference type="NCBI Taxonomy" id="947010"/>
    <lineage>
        <taxon>Bacteria</taxon>
        <taxon>Bacillati</taxon>
        <taxon>Bacillota</taxon>
        <taxon>Clostridia</taxon>
        <taxon>Eubacteriales</taxon>
        <taxon>Desulfotomaculaceae</taxon>
        <taxon>Pelotomaculum</taxon>
    </lineage>
</organism>
<evidence type="ECO:0000313" key="1">
    <source>
        <dbReference type="EMBL" id="MDF9409737.1"/>
    </source>
</evidence>
<protein>
    <submittedName>
        <fullName evidence="1">Uncharacterized protein</fullName>
    </submittedName>
</protein>
<dbReference type="Proteomes" id="UP001154312">
    <property type="component" value="Unassembled WGS sequence"/>
</dbReference>
<gene>
    <name evidence="1" type="ORF">L7E55_15500</name>
</gene>
<sequence length="67" mass="7953">MIRLLKIKESKFFIDKYILYPLAGLLKKQLLFFCHTYPDNLRHPHPATTFPAHHHHPTTGINWGKFL</sequence>
<name>A0A9X4H752_9FIRM</name>
<comment type="caution">
    <text evidence="1">The sequence shown here is derived from an EMBL/GenBank/DDBJ whole genome shotgun (WGS) entry which is preliminary data.</text>
</comment>
<dbReference type="RefSeq" id="WP_277445244.1">
    <property type="nucleotide sequence ID" value="NZ_JAKOAV010000040.1"/>
</dbReference>
<reference evidence="1" key="1">
    <citation type="submission" date="2022-02" db="EMBL/GenBank/DDBJ databases">
        <authorList>
            <person name="Leng L."/>
        </authorList>
    </citation>
    <scope>NUCLEOTIDE SEQUENCE</scope>
    <source>
        <strain evidence="1">JI</strain>
    </source>
</reference>